<organism evidence="2 3">
    <name type="scientific">Ascobolus immersus RN42</name>
    <dbReference type="NCBI Taxonomy" id="1160509"/>
    <lineage>
        <taxon>Eukaryota</taxon>
        <taxon>Fungi</taxon>
        <taxon>Dikarya</taxon>
        <taxon>Ascomycota</taxon>
        <taxon>Pezizomycotina</taxon>
        <taxon>Pezizomycetes</taxon>
        <taxon>Pezizales</taxon>
        <taxon>Ascobolaceae</taxon>
        <taxon>Ascobolus</taxon>
    </lineage>
</organism>
<dbReference type="EMBL" id="ML119792">
    <property type="protein sequence ID" value="RPA74349.1"/>
    <property type="molecule type" value="Genomic_DNA"/>
</dbReference>
<evidence type="ECO:0000313" key="3">
    <source>
        <dbReference type="Proteomes" id="UP000275078"/>
    </source>
</evidence>
<accession>A0A3N4HKL3</accession>
<gene>
    <name evidence="2" type="ORF">BJ508DRAFT_312923</name>
</gene>
<feature type="region of interest" description="Disordered" evidence="1">
    <location>
        <begin position="1"/>
        <end position="22"/>
    </location>
</feature>
<evidence type="ECO:0000313" key="2">
    <source>
        <dbReference type="EMBL" id="RPA74349.1"/>
    </source>
</evidence>
<sequence length="180" mass="19739">MSNPGRSQTSGSGSMPVSNSGLSDTALIPAQANQAAVAEHFDLHNQAVIINHWQAHQRHIASTSSDPLASTLTPTELMFRRFHQEQSEDAPAVCGCTYDECYPKARQDKDRCLIGKNGKGNPVLCVREWDAQIKAQHLTNFDKCSVCEGIISSMRHSRLVVAIIELPSKVEFGSEVSMIF</sequence>
<dbReference type="AlphaFoldDB" id="A0A3N4HKL3"/>
<proteinExistence type="predicted"/>
<dbReference type="Proteomes" id="UP000275078">
    <property type="component" value="Unassembled WGS sequence"/>
</dbReference>
<keyword evidence="3" id="KW-1185">Reference proteome</keyword>
<protein>
    <submittedName>
        <fullName evidence="2">Uncharacterized protein</fullName>
    </submittedName>
</protein>
<name>A0A3N4HKL3_ASCIM</name>
<reference evidence="2 3" key="1">
    <citation type="journal article" date="2018" name="Nat. Ecol. Evol.">
        <title>Pezizomycetes genomes reveal the molecular basis of ectomycorrhizal truffle lifestyle.</title>
        <authorList>
            <person name="Murat C."/>
            <person name="Payen T."/>
            <person name="Noel B."/>
            <person name="Kuo A."/>
            <person name="Morin E."/>
            <person name="Chen J."/>
            <person name="Kohler A."/>
            <person name="Krizsan K."/>
            <person name="Balestrini R."/>
            <person name="Da Silva C."/>
            <person name="Montanini B."/>
            <person name="Hainaut M."/>
            <person name="Levati E."/>
            <person name="Barry K.W."/>
            <person name="Belfiori B."/>
            <person name="Cichocki N."/>
            <person name="Clum A."/>
            <person name="Dockter R.B."/>
            <person name="Fauchery L."/>
            <person name="Guy J."/>
            <person name="Iotti M."/>
            <person name="Le Tacon F."/>
            <person name="Lindquist E.A."/>
            <person name="Lipzen A."/>
            <person name="Malagnac F."/>
            <person name="Mello A."/>
            <person name="Molinier V."/>
            <person name="Miyauchi S."/>
            <person name="Poulain J."/>
            <person name="Riccioni C."/>
            <person name="Rubini A."/>
            <person name="Sitrit Y."/>
            <person name="Splivallo R."/>
            <person name="Traeger S."/>
            <person name="Wang M."/>
            <person name="Zifcakova L."/>
            <person name="Wipf D."/>
            <person name="Zambonelli A."/>
            <person name="Paolocci F."/>
            <person name="Nowrousian M."/>
            <person name="Ottonello S."/>
            <person name="Baldrian P."/>
            <person name="Spatafora J.W."/>
            <person name="Henrissat B."/>
            <person name="Nagy L.G."/>
            <person name="Aury J.M."/>
            <person name="Wincker P."/>
            <person name="Grigoriev I.V."/>
            <person name="Bonfante P."/>
            <person name="Martin F.M."/>
        </authorList>
    </citation>
    <scope>NUCLEOTIDE SEQUENCE [LARGE SCALE GENOMIC DNA]</scope>
    <source>
        <strain evidence="2 3">RN42</strain>
    </source>
</reference>
<evidence type="ECO:0000256" key="1">
    <source>
        <dbReference type="SAM" id="MobiDB-lite"/>
    </source>
</evidence>